<gene>
    <name evidence="6" type="ORF">ZOSMA_6G00740</name>
</gene>
<comment type="caution">
    <text evidence="6">The sequence shown here is derived from an EMBL/GenBank/DDBJ whole genome shotgun (WGS) entry which is preliminary data.</text>
</comment>
<evidence type="ECO:0000313" key="6">
    <source>
        <dbReference type="EMBL" id="KMZ59144.1"/>
    </source>
</evidence>
<organism evidence="6 7">
    <name type="scientific">Zostera marina</name>
    <name type="common">Eelgrass</name>
    <dbReference type="NCBI Taxonomy" id="29655"/>
    <lineage>
        <taxon>Eukaryota</taxon>
        <taxon>Viridiplantae</taxon>
        <taxon>Streptophyta</taxon>
        <taxon>Embryophyta</taxon>
        <taxon>Tracheophyta</taxon>
        <taxon>Spermatophyta</taxon>
        <taxon>Magnoliopsida</taxon>
        <taxon>Liliopsida</taxon>
        <taxon>Zosteraceae</taxon>
        <taxon>Zostera</taxon>
    </lineage>
</organism>
<evidence type="ECO:0000259" key="3">
    <source>
        <dbReference type="Pfam" id="PF03178"/>
    </source>
</evidence>
<reference evidence="7" key="1">
    <citation type="journal article" date="2016" name="Nature">
        <title>The genome of the seagrass Zostera marina reveals angiosperm adaptation to the sea.</title>
        <authorList>
            <person name="Olsen J.L."/>
            <person name="Rouze P."/>
            <person name="Verhelst B."/>
            <person name="Lin Y.-C."/>
            <person name="Bayer T."/>
            <person name="Collen J."/>
            <person name="Dattolo E."/>
            <person name="De Paoli E."/>
            <person name="Dittami S."/>
            <person name="Maumus F."/>
            <person name="Michel G."/>
            <person name="Kersting A."/>
            <person name="Lauritano C."/>
            <person name="Lohaus R."/>
            <person name="Toepel M."/>
            <person name="Tonon T."/>
            <person name="Vanneste K."/>
            <person name="Amirebrahimi M."/>
            <person name="Brakel J."/>
            <person name="Bostroem C."/>
            <person name="Chovatia M."/>
            <person name="Grimwood J."/>
            <person name="Jenkins J.W."/>
            <person name="Jueterbock A."/>
            <person name="Mraz A."/>
            <person name="Stam W.T."/>
            <person name="Tice H."/>
            <person name="Bornberg-Bauer E."/>
            <person name="Green P.J."/>
            <person name="Pearson G.A."/>
            <person name="Procaccini G."/>
            <person name="Duarte C.M."/>
            <person name="Schmutz J."/>
            <person name="Reusch T.B.H."/>
            <person name="Van de Peer Y."/>
        </authorList>
    </citation>
    <scope>NUCLEOTIDE SEQUENCE [LARGE SCALE GENOMIC DNA]</scope>
    <source>
        <strain evidence="7">cv. Finnish</strain>
    </source>
</reference>
<keyword evidence="7" id="KW-1185">Reference proteome</keyword>
<dbReference type="EMBL" id="LFYR01001803">
    <property type="protein sequence ID" value="KMZ59144.1"/>
    <property type="molecule type" value="Genomic_DNA"/>
</dbReference>
<evidence type="ECO:0000259" key="5">
    <source>
        <dbReference type="Pfam" id="PF23726"/>
    </source>
</evidence>
<dbReference type="PANTHER" id="PTHR10644">
    <property type="entry name" value="DNA REPAIR/RNA PROCESSING CPSF FAMILY"/>
    <property type="match status" value="1"/>
</dbReference>
<dbReference type="OMA" id="NPRMIFC"/>
<feature type="domain" description="RSE1/DDB1/CPSF1 second beta-propeller" evidence="5">
    <location>
        <begin position="501"/>
        <end position="890"/>
    </location>
</feature>
<dbReference type="Pfam" id="PF10433">
    <property type="entry name" value="Beta-prop_RSE1_1st"/>
    <property type="match status" value="1"/>
</dbReference>
<evidence type="ECO:0000256" key="2">
    <source>
        <dbReference type="ARBA" id="ARBA00023242"/>
    </source>
</evidence>
<dbReference type="InterPro" id="IPR015943">
    <property type="entry name" value="WD40/YVTN_repeat-like_dom_sf"/>
</dbReference>
<comment type="subcellular location">
    <subcellularLocation>
        <location evidence="1">Nucleus</location>
    </subcellularLocation>
</comment>
<dbReference type="InterPro" id="IPR004871">
    <property type="entry name" value="RSE1/DDB1/CPSF1_C"/>
</dbReference>
<evidence type="ECO:0000313" key="7">
    <source>
        <dbReference type="Proteomes" id="UP000036987"/>
    </source>
</evidence>
<dbReference type="Pfam" id="PF23726">
    <property type="entry name" value="Beta-prop_RSE1_2nd"/>
    <property type="match status" value="1"/>
</dbReference>
<dbReference type="GO" id="GO:0030620">
    <property type="term" value="F:U2 snRNA binding"/>
    <property type="evidence" value="ECO:0000318"/>
    <property type="project" value="GO_Central"/>
</dbReference>
<evidence type="ECO:0000256" key="1">
    <source>
        <dbReference type="ARBA" id="ARBA00004123"/>
    </source>
</evidence>
<dbReference type="Pfam" id="PF03178">
    <property type="entry name" value="CPSF_A"/>
    <property type="match status" value="1"/>
</dbReference>
<name>A0A0K9NQV7_ZOSMR</name>
<feature type="domain" description="RSE1/DDB1/CPSF1 C-terminal" evidence="3">
    <location>
        <begin position="941"/>
        <end position="1302"/>
    </location>
</feature>
<dbReference type="InterPro" id="IPR018846">
    <property type="entry name" value="Beta-prop_RSE1/DDB1/CPSF1_1st"/>
</dbReference>
<dbReference type="GO" id="GO:0000398">
    <property type="term" value="P:mRNA splicing, via spliceosome"/>
    <property type="evidence" value="ECO:0000318"/>
    <property type="project" value="GO_Central"/>
</dbReference>
<dbReference type="STRING" id="29655.A0A0K9NQV7"/>
<protein>
    <submittedName>
        <fullName evidence="6">DNA damage-binding protein</fullName>
    </submittedName>
</protein>
<dbReference type="Proteomes" id="UP000036987">
    <property type="component" value="Unassembled WGS sequence"/>
</dbReference>
<sequence>MEEEKICWEPNSSDTTDFQKGSIHYLAKYIVRSTVVLQAVCGRFRSPSSVDIVLGKETSIELVVVGKDEVLQSICEQTVFGIIKDIVVLCPNENSPRILNSQRKDLLVVLSDSGMLTFLTFCTEMNRFYPTTHVQLSSLGSIRDKLGRMLAIDSNGCYIAVSAYENHLALVSISTSAFRDETTKNFFDLPGSKESVSSVDIPSGTIWSTSFISRNTIVPEDEYNPILAIIINRTNIGFNELYLFSCFKKGTSLTLFSTYSESSNLALSITDVPHIFGFALLFRENDALLLDISDPFNPRYIKKINLVFLSEVAKYINEPSIGLCVNDEDISARALLELRDSRKHAPTSVDSTDVSTIERVCAWSWEPVESGSSKLIISLNTGALYTLDIHLENDRVQIIPYGPLFHEFPCNALLWIRGGFIAVFGEMGDGNILKLENGKVCSLSVIENMAPILDMSFLDYHEENRDQMFACSGVCSEGSLRTVRSGINVEKLTSTPPTYIGVTGLWTLHMKATDHYHSFLVLSFVEETRVLSVGMQFCDISDSVGFRCNVCTLACGLLIEGMLVQIHRTEVRVCLPTVKAHLAGIYQSTPIIKSWYPDAMSISHGTVGNNHIIIATTNPFCLSILAVNSMLMSDFEIYKLHNFELHDEVSCISIPNTSSKDEKLMTLSIKNRMDALSRVKINDIFVIGTHKPSVNILSYTPKEGIKVIAVGDILIDNYPDDPFIGCIPEDIRFVLVDRCYVLSGLRNGMLLRFEFPGDVLPSLSATHTPVFNNHFSRMDISIPCGSPPSSVYMESSTIISNGNSIPVKLQLVALRHIGLTPVFLVPLQNSLDSDLIVLSDRPWLLQSARHNLVFTSISFGPATHVTSVSNTDFHKGILFIAENRLHLIEMSQSKRINAQKIDLNGTPRKILYHNESNTLLLMRSDSFSSDICHIDPSIGCVLSRFKFEPGETAKCMQIVKSGNEELLLVGTCQPRERETTERGRGRLVVLSLQNIYNSDRSTNLCLSTQVASPFNEYVTEQISSTSHCNSPNNISKTVNSDEVRAEQFTLIKSKAFPGAITSICLYLDHYFLLSVGNSLFLFALQNINWHRIRKVSSIKTRFHITRVTTHLSRIAVTDCRDGVLYFSYNEDIRNLVQIYADPIQRLVSDCLFLSLDTIAAADKKGNISILSSKNDVEDNATPESNLTQHCTYHSGEIIMVIKKGSFSYKFSVDDKIRSGVIGHTISYKLSDSFIGCTLLGSVIIFIPLRRKIYELLKVVQASLAHHPLTAPILGNDLHEFRTRGSPIDVPAMLDGDMLIQFLELTCMEQQSILSQTGIPVSQVVQILEEIHHALS</sequence>
<dbReference type="GO" id="GO:0005634">
    <property type="term" value="C:nucleus"/>
    <property type="evidence" value="ECO:0000318"/>
    <property type="project" value="GO_Central"/>
</dbReference>
<feature type="domain" description="RSE1/DDB1/CPSF1 first beta-propeller" evidence="4">
    <location>
        <begin position="36"/>
        <end position="447"/>
    </location>
</feature>
<evidence type="ECO:0000259" key="4">
    <source>
        <dbReference type="Pfam" id="PF10433"/>
    </source>
</evidence>
<dbReference type="InterPro" id="IPR050358">
    <property type="entry name" value="RSE1/DDB1/CFT1"/>
</dbReference>
<proteinExistence type="predicted"/>
<keyword evidence="2" id="KW-0539">Nucleus</keyword>
<accession>A0A0K9NQV7</accession>
<dbReference type="OrthoDB" id="20774at2759"/>
<dbReference type="InterPro" id="IPR058543">
    <property type="entry name" value="Beta-prop_RSE1/DDB1/CPSF1_2nd"/>
</dbReference>
<dbReference type="Gene3D" id="2.130.10.10">
    <property type="entry name" value="YVTN repeat-like/Quinoprotein amine dehydrogenase"/>
    <property type="match status" value="2"/>
</dbReference>
<dbReference type="GO" id="GO:0005686">
    <property type="term" value="C:U2 snRNP"/>
    <property type="evidence" value="ECO:0000318"/>
    <property type="project" value="GO_Central"/>
</dbReference>